<proteinExistence type="predicted"/>
<gene>
    <name evidence="2" type="ORF">PoB_001185900</name>
</gene>
<feature type="compositionally biased region" description="Basic and acidic residues" evidence="1">
    <location>
        <begin position="128"/>
        <end position="139"/>
    </location>
</feature>
<protein>
    <submittedName>
        <fullName evidence="2">Uncharacterized protein</fullName>
    </submittedName>
</protein>
<evidence type="ECO:0000313" key="2">
    <source>
        <dbReference type="EMBL" id="GFN85353.1"/>
    </source>
</evidence>
<dbReference type="Proteomes" id="UP000735302">
    <property type="component" value="Unassembled WGS sequence"/>
</dbReference>
<sequence>MASSPSKVKRSPYKTPEALRKAMSRVLQLLWLRITMTTHTLFLGFKCGRAKASPIIKEMGSMEINCLAAIMCQGAFSIATDGSNGNANRVKKLRKRKKAESRRVLRRSTDVPPPEDQTRKRPRDMDDEERRAHNAEHRR</sequence>
<feature type="region of interest" description="Disordered" evidence="1">
    <location>
        <begin position="80"/>
        <end position="139"/>
    </location>
</feature>
<dbReference type="AlphaFoldDB" id="A0AAV3YTH3"/>
<evidence type="ECO:0000313" key="3">
    <source>
        <dbReference type="Proteomes" id="UP000735302"/>
    </source>
</evidence>
<accession>A0AAV3YTH3</accession>
<reference evidence="2 3" key="1">
    <citation type="journal article" date="2021" name="Elife">
        <title>Chloroplast acquisition without the gene transfer in kleptoplastic sea slugs, Plakobranchus ocellatus.</title>
        <authorList>
            <person name="Maeda T."/>
            <person name="Takahashi S."/>
            <person name="Yoshida T."/>
            <person name="Shimamura S."/>
            <person name="Takaki Y."/>
            <person name="Nagai Y."/>
            <person name="Toyoda A."/>
            <person name="Suzuki Y."/>
            <person name="Arimoto A."/>
            <person name="Ishii H."/>
            <person name="Satoh N."/>
            <person name="Nishiyama T."/>
            <person name="Hasebe M."/>
            <person name="Maruyama T."/>
            <person name="Minagawa J."/>
            <person name="Obokata J."/>
            <person name="Shigenobu S."/>
        </authorList>
    </citation>
    <scope>NUCLEOTIDE SEQUENCE [LARGE SCALE GENOMIC DNA]</scope>
</reference>
<comment type="caution">
    <text evidence="2">The sequence shown here is derived from an EMBL/GenBank/DDBJ whole genome shotgun (WGS) entry which is preliminary data.</text>
</comment>
<evidence type="ECO:0000256" key="1">
    <source>
        <dbReference type="SAM" id="MobiDB-lite"/>
    </source>
</evidence>
<keyword evidence="3" id="KW-1185">Reference proteome</keyword>
<name>A0AAV3YTH3_9GAST</name>
<dbReference type="EMBL" id="BLXT01001405">
    <property type="protein sequence ID" value="GFN85353.1"/>
    <property type="molecule type" value="Genomic_DNA"/>
</dbReference>
<organism evidence="2 3">
    <name type="scientific">Plakobranchus ocellatus</name>
    <dbReference type="NCBI Taxonomy" id="259542"/>
    <lineage>
        <taxon>Eukaryota</taxon>
        <taxon>Metazoa</taxon>
        <taxon>Spiralia</taxon>
        <taxon>Lophotrochozoa</taxon>
        <taxon>Mollusca</taxon>
        <taxon>Gastropoda</taxon>
        <taxon>Heterobranchia</taxon>
        <taxon>Euthyneura</taxon>
        <taxon>Panpulmonata</taxon>
        <taxon>Sacoglossa</taxon>
        <taxon>Placobranchoidea</taxon>
        <taxon>Plakobranchidae</taxon>
        <taxon>Plakobranchus</taxon>
    </lineage>
</organism>
<feature type="compositionally biased region" description="Basic residues" evidence="1">
    <location>
        <begin position="89"/>
        <end position="100"/>
    </location>
</feature>